<evidence type="ECO:0000313" key="1">
    <source>
        <dbReference type="EMBL" id="KIJ96376.1"/>
    </source>
</evidence>
<accession>A0A0C9XFD7</accession>
<dbReference type="Proteomes" id="UP000054477">
    <property type="component" value="Unassembled WGS sequence"/>
</dbReference>
<name>A0A0C9XFD7_9AGAR</name>
<sequence length="144" mass="15826">MTRSDGVLLMSASIRCLSTGLYAVQRRFAGAETTWSDIRLLLPFPTTPQHQQLLLNHENGRIRTCCMRRKHRTMTGSSSDLGLDSLSIPCSDVSALSLTLSGCSSINVFLERQEGTYLNALRGLGSGGRRRGVPISHSRKFEGE</sequence>
<proteinExistence type="predicted"/>
<keyword evidence="2" id="KW-1185">Reference proteome</keyword>
<organism evidence="1 2">
    <name type="scientific">Laccaria amethystina LaAM-08-1</name>
    <dbReference type="NCBI Taxonomy" id="1095629"/>
    <lineage>
        <taxon>Eukaryota</taxon>
        <taxon>Fungi</taxon>
        <taxon>Dikarya</taxon>
        <taxon>Basidiomycota</taxon>
        <taxon>Agaricomycotina</taxon>
        <taxon>Agaricomycetes</taxon>
        <taxon>Agaricomycetidae</taxon>
        <taxon>Agaricales</taxon>
        <taxon>Agaricineae</taxon>
        <taxon>Hydnangiaceae</taxon>
        <taxon>Laccaria</taxon>
    </lineage>
</organism>
<gene>
    <name evidence="1" type="ORF">K443DRAFT_284543</name>
</gene>
<reference evidence="1 2" key="1">
    <citation type="submission" date="2014-04" db="EMBL/GenBank/DDBJ databases">
        <authorList>
            <consortium name="DOE Joint Genome Institute"/>
            <person name="Kuo A."/>
            <person name="Kohler A."/>
            <person name="Nagy L.G."/>
            <person name="Floudas D."/>
            <person name="Copeland A."/>
            <person name="Barry K.W."/>
            <person name="Cichocki N."/>
            <person name="Veneault-Fourrey C."/>
            <person name="LaButti K."/>
            <person name="Lindquist E.A."/>
            <person name="Lipzen A."/>
            <person name="Lundell T."/>
            <person name="Morin E."/>
            <person name="Murat C."/>
            <person name="Sun H."/>
            <person name="Tunlid A."/>
            <person name="Henrissat B."/>
            <person name="Grigoriev I.V."/>
            <person name="Hibbett D.S."/>
            <person name="Martin F."/>
            <person name="Nordberg H.P."/>
            <person name="Cantor M.N."/>
            <person name="Hua S.X."/>
        </authorList>
    </citation>
    <scope>NUCLEOTIDE SEQUENCE [LARGE SCALE GENOMIC DNA]</scope>
    <source>
        <strain evidence="1 2">LaAM-08-1</strain>
    </source>
</reference>
<dbReference type="AlphaFoldDB" id="A0A0C9XFD7"/>
<evidence type="ECO:0000313" key="2">
    <source>
        <dbReference type="Proteomes" id="UP000054477"/>
    </source>
</evidence>
<dbReference type="EMBL" id="KN838723">
    <property type="protein sequence ID" value="KIJ96376.1"/>
    <property type="molecule type" value="Genomic_DNA"/>
</dbReference>
<protein>
    <submittedName>
        <fullName evidence="1">Uncharacterized protein</fullName>
    </submittedName>
</protein>
<dbReference type="HOGENOM" id="CLU_1796773_0_0_1"/>
<reference evidence="2" key="2">
    <citation type="submission" date="2015-01" db="EMBL/GenBank/DDBJ databases">
        <title>Evolutionary Origins and Diversification of the Mycorrhizal Mutualists.</title>
        <authorList>
            <consortium name="DOE Joint Genome Institute"/>
            <consortium name="Mycorrhizal Genomics Consortium"/>
            <person name="Kohler A."/>
            <person name="Kuo A."/>
            <person name="Nagy L.G."/>
            <person name="Floudas D."/>
            <person name="Copeland A."/>
            <person name="Barry K.W."/>
            <person name="Cichocki N."/>
            <person name="Veneault-Fourrey C."/>
            <person name="LaButti K."/>
            <person name="Lindquist E.A."/>
            <person name="Lipzen A."/>
            <person name="Lundell T."/>
            <person name="Morin E."/>
            <person name="Murat C."/>
            <person name="Riley R."/>
            <person name="Ohm R."/>
            <person name="Sun H."/>
            <person name="Tunlid A."/>
            <person name="Henrissat B."/>
            <person name="Grigoriev I.V."/>
            <person name="Hibbett D.S."/>
            <person name="Martin F."/>
        </authorList>
    </citation>
    <scope>NUCLEOTIDE SEQUENCE [LARGE SCALE GENOMIC DNA]</scope>
    <source>
        <strain evidence="2">LaAM-08-1</strain>
    </source>
</reference>